<feature type="domain" description="CS" evidence="2">
    <location>
        <begin position="357"/>
        <end position="449"/>
    </location>
</feature>
<protein>
    <recommendedName>
        <fullName evidence="2">CS domain-containing protein</fullName>
    </recommendedName>
</protein>
<reference evidence="4" key="1">
    <citation type="submission" date="2023-11" db="UniProtKB">
        <authorList>
            <consortium name="WormBaseParasite"/>
        </authorList>
    </citation>
    <scope>IDENTIFICATION</scope>
</reference>
<dbReference type="SUPFAM" id="SSF49764">
    <property type="entry name" value="HSP20-like chaperones"/>
    <property type="match status" value="1"/>
</dbReference>
<proteinExistence type="predicted"/>
<sequence>MILLTTSSYYYFISNAVSENHSISSMVIGNFMDDKIHISILIDSEQGLLYMDSLLKSLFYYQKRFHFDFKHCCISDLCDKISDDSSHYKDRMLRTYPTVFHILTNNKSSSYLIHFLNMWKLNNVEYYFYEYNTYLMIGIGLEQNPYFQEVMKNLISDWEGYGYNGGILLFDLSQLRLMMWNDIWLSITVHLLQIKGYLITGEQDIMNMIVFKYKDLLYEIPCEWNVQLSAGSEPERCPVSWLSHVELQKRNYTINKQPKIIHVNHHIKPEDKYFPKPVSINKIDRSDVILKPLSSPLQIVESVTKEEPKQPNTTDLPSNGDKKVSGCPSSVTNLTSKSEENDEFKVYQADPDCYNGANRDKYTWSQTIKDIDIKIKIPENVDARNISVNIERKHIRVSIQKEKKEIFCFDGDLCWEIHKNDAIWTFHSKENQIQLCLDKVQERWWEAAFDGEDKLNTRKIDCSRPMHELDDEAQAKIQQLMYDEQRKRQGLLTSEQEKMKNILANAWNKEGSPFRGTPYDPSQVKIDGTSMHIQTQPM</sequence>
<evidence type="ECO:0000313" key="4">
    <source>
        <dbReference type="WBParaSite" id="SMTH1_9820.1"/>
    </source>
</evidence>
<evidence type="ECO:0000313" key="3">
    <source>
        <dbReference type="Proteomes" id="UP000050791"/>
    </source>
</evidence>
<evidence type="ECO:0000256" key="1">
    <source>
        <dbReference type="SAM" id="MobiDB-lite"/>
    </source>
</evidence>
<dbReference type="InterPro" id="IPR007052">
    <property type="entry name" value="CS_dom"/>
</dbReference>
<dbReference type="WBParaSite" id="SMTH1_9820.1">
    <property type="protein sequence ID" value="SMTH1_9820.1"/>
    <property type="gene ID" value="SMTH1_9820"/>
</dbReference>
<dbReference type="Gene3D" id="2.60.40.790">
    <property type="match status" value="1"/>
</dbReference>
<dbReference type="AlphaFoldDB" id="A0AA85C3I8"/>
<dbReference type="Proteomes" id="UP000050791">
    <property type="component" value="Unassembled WGS sequence"/>
</dbReference>
<dbReference type="Gene3D" id="3.90.550.10">
    <property type="entry name" value="Spore Coat Polysaccharide Biosynthesis Protein SpsA, Chain A"/>
    <property type="match status" value="1"/>
</dbReference>
<dbReference type="InterPro" id="IPR037898">
    <property type="entry name" value="NudC_fam"/>
</dbReference>
<name>A0AA85C3I8_9TREM</name>
<feature type="region of interest" description="Disordered" evidence="1">
    <location>
        <begin position="303"/>
        <end position="335"/>
    </location>
</feature>
<dbReference type="InterPro" id="IPR008978">
    <property type="entry name" value="HSP20-like_chaperone"/>
</dbReference>
<dbReference type="Pfam" id="PF04969">
    <property type="entry name" value="CS"/>
    <property type="match status" value="1"/>
</dbReference>
<accession>A0AA85C3I8</accession>
<dbReference type="PANTHER" id="PTHR12356:SF19">
    <property type="entry name" value="NUDC DOMAIN-CONTAINING PROTEIN 3"/>
    <property type="match status" value="1"/>
</dbReference>
<dbReference type="GO" id="GO:0005737">
    <property type="term" value="C:cytoplasm"/>
    <property type="evidence" value="ECO:0007669"/>
    <property type="project" value="TreeGrafter"/>
</dbReference>
<dbReference type="GO" id="GO:0051082">
    <property type="term" value="F:unfolded protein binding"/>
    <property type="evidence" value="ECO:0007669"/>
    <property type="project" value="TreeGrafter"/>
</dbReference>
<dbReference type="GO" id="GO:0006457">
    <property type="term" value="P:protein folding"/>
    <property type="evidence" value="ECO:0007669"/>
    <property type="project" value="TreeGrafter"/>
</dbReference>
<dbReference type="PANTHER" id="PTHR12356">
    <property type="entry name" value="NUCLEAR MOVEMENT PROTEIN NUDC"/>
    <property type="match status" value="1"/>
</dbReference>
<dbReference type="InterPro" id="IPR029044">
    <property type="entry name" value="Nucleotide-diphossugar_trans"/>
</dbReference>
<evidence type="ECO:0000259" key="2">
    <source>
        <dbReference type="PROSITE" id="PS51203"/>
    </source>
</evidence>
<dbReference type="SUPFAM" id="SSF53448">
    <property type="entry name" value="Nucleotide-diphospho-sugar transferases"/>
    <property type="match status" value="1"/>
</dbReference>
<dbReference type="CDD" id="cd06467">
    <property type="entry name" value="p23_NUDC_like"/>
    <property type="match status" value="1"/>
</dbReference>
<dbReference type="PROSITE" id="PS51203">
    <property type="entry name" value="CS"/>
    <property type="match status" value="1"/>
</dbReference>
<organism evidence="3 4">
    <name type="scientific">Schistosoma mattheei</name>
    <dbReference type="NCBI Taxonomy" id="31246"/>
    <lineage>
        <taxon>Eukaryota</taxon>
        <taxon>Metazoa</taxon>
        <taxon>Spiralia</taxon>
        <taxon>Lophotrochozoa</taxon>
        <taxon>Platyhelminthes</taxon>
        <taxon>Trematoda</taxon>
        <taxon>Digenea</taxon>
        <taxon>Strigeidida</taxon>
        <taxon>Schistosomatoidea</taxon>
        <taxon>Schistosomatidae</taxon>
        <taxon>Schistosoma</taxon>
    </lineage>
</organism>